<name>A0AAV4WBR1_9ARAC</name>
<dbReference type="Proteomes" id="UP001054837">
    <property type="component" value="Unassembled WGS sequence"/>
</dbReference>
<proteinExistence type="predicted"/>
<protein>
    <submittedName>
        <fullName evidence="1">Uncharacterized protein</fullName>
    </submittedName>
</protein>
<accession>A0AAV4WBR1</accession>
<reference evidence="1 2" key="1">
    <citation type="submission" date="2021-06" db="EMBL/GenBank/DDBJ databases">
        <title>Caerostris darwini draft genome.</title>
        <authorList>
            <person name="Kono N."/>
            <person name="Arakawa K."/>
        </authorList>
    </citation>
    <scope>NUCLEOTIDE SEQUENCE [LARGE SCALE GENOMIC DNA]</scope>
</reference>
<evidence type="ECO:0000313" key="2">
    <source>
        <dbReference type="Proteomes" id="UP001054837"/>
    </source>
</evidence>
<sequence length="130" mass="14071">MVSALHFTIPALAPHFIVIAPQIKVTDLHFTIPVLAPHFIVIAPQIKNNSSNEVKGLTLFHVHRNPHVFQVYAANGPPKRGSPGFFFSEELSGEAPSPLGISLQSITFCGAAHPRLLCIKSSAGLRCTLR</sequence>
<comment type="caution">
    <text evidence="1">The sequence shown here is derived from an EMBL/GenBank/DDBJ whole genome shotgun (WGS) entry which is preliminary data.</text>
</comment>
<dbReference type="AlphaFoldDB" id="A0AAV4WBR1"/>
<organism evidence="1 2">
    <name type="scientific">Caerostris darwini</name>
    <dbReference type="NCBI Taxonomy" id="1538125"/>
    <lineage>
        <taxon>Eukaryota</taxon>
        <taxon>Metazoa</taxon>
        <taxon>Ecdysozoa</taxon>
        <taxon>Arthropoda</taxon>
        <taxon>Chelicerata</taxon>
        <taxon>Arachnida</taxon>
        <taxon>Araneae</taxon>
        <taxon>Araneomorphae</taxon>
        <taxon>Entelegynae</taxon>
        <taxon>Araneoidea</taxon>
        <taxon>Araneidae</taxon>
        <taxon>Caerostris</taxon>
    </lineage>
</organism>
<dbReference type="EMBL" id="BPLQ01014465">
    <property type="protein sequence ID" value="GIY79931.1"/>
    <property type="molecule type" value="Genomic_DNA"/>
</dbReference>
<keyword evidence="2" id="KW-1185">Reference proteome</keyword>
<gene>
    <name evidence="1" type="ORF">CDAR_384841</name>
</gene>
<evidence type="ECO:0000313" key="1">
    <source>
        <dbReference type="EMBL" id="GIY79931.1"/>
    </source>
</evidence>